<evidence type="ECO:0000256" key="6">
    <source>
        <dbReference type="ARBA" id="ARBA00023242"/>
    </source>
</evidence>
<reference evidence="10 11" key="1">
    <citation type="journal article" date="2024" name="BMC Genomics">
        <title>Genome assembly of redclaw crayfish (Cherax quadricarinatus) provides insights into its immune adaptation and hypoxia tolerance.</title>
        <authorList>
            <person name="Liu Z."/>
            <person name="Zheng J."/>
            <person name="Li H."/>
            <person name="Fang K."/>
            <person name="Wang S."/>
            <person name="He J."/>
            <person name="Zhou D."/>
            <person name="Weng S."/>
            <person name="Chi M."/>
            <person name="Gu Z."/>
            <person name="He J."/>
            <person name="Li F."/>
            <person name="Wang M."/>
        </authorList>
    </citation>
    <scope>NUCLEOTIDE SEQUENCE [LARGE SCALE GENOMIC DNA]</scope>
    <source>
        <strain evidence="10">ZL_2023a</strain>
    </source>
</reference>
<evidence type="ECO:0000256" key="2">
    <source>
        <dbReference type="ARBA" id="ARBA00008289"/>
    </source>
</evidence>
<evidence type="ECO:0000256" key="7">
    <source>
        <dbReference type="SAM" id="Coils"/>
    </source>
</evidence>
<dbReference type="PANTHER" id="PTHR45776:SF2">
    <property type="entry name" value="MIP04163P"/>
    <property type="match status" value="1"/>
</dbReference>
<dbReference type="PROSITE" id="PS50888">
    <property type="entry name" value="BHLH"/>
    <property type="match status" value="1"/>
</dbReference>
<dbReference type="PANTHER" id="PTHR45776">
    <property type="entry name" value="MIP04163P"/>
    <property type="match status" value="1"/>
</dbReference>
<dbReference type="SMART" id="SM00353">
    <property type="entry name" value="HLH"/>
    <property type="match status" value="1"/>
</dbReference>
<comment type="similarity">
    <text evidence="2">Belongs to the MiT/TFE family.</text>
</comment>
<evidence type="ECO:0000256" key="3">
    <source>
        <dbReference type="ARBA" id="ARBA00023015"/>
    </source>
</evidence>
<evidence type="ECO:0000313" key="10">
    <source>
        <dbReference type="EMBL" id="KAK8743481.1"/>
    </source>
</evidence>
<keyword evidence="6" id="KW-0539">Nucleus</keyword>
<sequence length="180" mass="20312">PAVSLALLAQPDVALPSCLYGTSADLHTASTSYAHVPEVTSEASASSSTATVCMKNKRRKENRNMFERKRRTNINERIKELASLLPRRNEPYFEVVRDLRHSTGQILKASVNYIRRLKVDVEHSKKIEAQRLSLEQENQRLLARIKVLEAKLQLLSVTTQDVTSHPGPATTPESKHDRRC</sequence>
<keyword evidence="11" id="KW-1185">Reference proteome</keyword>
<evidence type="ECO:0000313" key="11">
    <source>
        <dbReference type="Proteomes" id="UP001445076"/>
    </source>
</evidence>
<dbReference type="Pfam" id="PF00010">
    <property type="entry name" value="HLH"/>
    <property type="match status" value="1"/>
</dbReference>
<keyword evidence="5" id="KW-0804">Transcription</keyword>
<dbReference type="AlphaFoldDB" id="A0AAW0XWC0"/>
<dbReference type="GO" id="GO:0046983">
    <property type="term" value="F:protein dimerization activity"/>
    <property type="evidence" value="ECO:0007669"/>
    <property type="project" value="InterPro"/>
</dbReference>
<feature type="coiled-coil region" evidence="7">
    <location>
        <begin position="124"/>
        <end position="158"/>
    </location>
</feature>
<keyword evidence="7" id="KW-0175">Coiled coil</keyword>
<evidence type="ECO:0000256" key="1">
    <source>
        <dbReference type="ARBA" id="ARBA00004123"/>
    </source>
</evidence>
<feature type="non-terminal residue" evidence="10">
    <location>
        <position position="1"/>
    </location>
</feature>
<dbReference type="EMBL" id="JARKIK010000024">
    <property type="protein sequence ID" value="KAK8743481.1"/>
    <property type="molecule type" value="Genomic_DNA"/>
</dbReference>
<feature type="region of interest" description="Disordered" evidence="8">
    <location>
        <begin position="159"/>
        <end position="180"/>
    </location>
</feature>
<dbReference type="Gene3D" id="4.10.280.10">
    <property type="entry name" value="Helix-loop-helix DNA-binding domain"/>
    <property type="match status" value="1"/>
</dbReference>
<accession>A0AAW0XWC0</accession>
<evidence type="ECO:0000256" key="8">
    <source>
        <dbReference type="SAM" id="MobiDB-lite"/>
    </source>
</evidence>
<keyword evidence="3" id="KW-0805">Transcription regulation</keyword>
<dbReference type="GO" id="GO:0000978">
    <property type="term" value="F:RNA polymerase II cis-regulatory region sequence-specific DNA binding"/>
    <property type="evidence" value="ECO:0007669"/>
    <property type="project" value="TreeGrafter"/>
</dbReference>
<protein>
    <recommendedName>
        <fullName evidence="9">BHLH domain-containing protein</fullName>
    </recommendedName>
</protein>
<evidence type="ECO:0000256" key="4">
    <source>
        <dbReference type="ARBA" id="ARBA00023125"/>
    </source>
</evidence>
<dbReference type="InterPro" id="IPR036638">
    <property type="entry name" value="HLH_DNA-bd_sf"/>
</dbReference>
<dbReference type="Proteomes" id="UP001445076">
    <property type="component" value="Unassembled WGS sequence"/>
</dbReference>
<proteinExistence type="inferred from homology"/>
<dbReference type="GO" id="GO:0000981">
    <property type="term" value="F:DNA-binding transcription factor activity, RNA polymerase II-specific"/>
    <property type="evidence" value="ECO:0007669"/>
    <property type="project" value="TreeGrafter"/>
</dbReference>
<evidence type="ECO:0000259" key="9">
    <source>
        <dbReference type="PROSITE" id="PS50888"/>
    </source>
</evidence>
<name>A0AAW0XWC0_CHEQU</name>
<dbReference type="GO" id="GO:0005634">
    <property type="term" value="C:nucleus"/>
    <property type="evidence" value="ECO:0007669"/>
    <property type="project" value="UniProtKB-SubCell"/>
</dbReference>
<feature type="domain" description="BHLH" evidence="9">
    <location>
        <begin position="58"/>
        <end position="117"/>
    </location>
</feature>
<comment type="caution">
    <text evidence="10">The sequence shown here is derived from an EMBL/GenBank/DDBJ whole genome shotgun (WGS) entry which is preliminary data.</text>
</comment>
<organism evidence="10 11">
    <name type="scientific">Cherax quadricarinatus</name>
    <name type="common">Australian red claw crayfish</name>
    <dbReference type="NCBI Taxonomy" id="27406"/>
    <lineage>
        <taxon>Eukaryota</taxon>
        <taxon>Metazoa</taxon>
        <taxon>Ecdysozoa</taxon>
        <taxon>Arthropoda</taxon>
        <taxon>Crustacea</taxon>
        <taxon>Multicrustacea</taxon>
        <taxon>Malacostraca</taxon>
        <taxon>Eumalacostraca</taxon>
        <taxon>Eucarida</taxon>
        <taxon>Decapoda</taxon>
        <taxon>Pleocyemata</taxon>
        <taxon>Astacidea</taxon>
        <taxon>Parastacoidea</taxon>
        <taxon>Parastacidae</taxon>
        <taxon>Cherax</taxon>
    </lineage>
</organism>
<dbReference type="InterPro" id="IPR011598">
    <property type="entry name" value="bHLH_dom"/>
</dbReference>
<dbReference type="SUPFAM" id="SSF47459">
    <property type="entry name" value="HLH, helix-loop-helix DNA-binding domain"/>
    <property type="match status" value="1"/>
</dbReference>
<gene>
    <name evidence="10" type="ORF">OTU49_001103</name>
</gene>
<keyword evidence="4" id="KW-0238">DNA-binding</keyword>
<evidence type="ECO:0000256" key="5">
    <source>
        <dbReference type="ARBA" id="ARBA00023163"/>
    </source>
</evidence>
<comment type="subcellular location">
    <subcellularLocation>
        <location evidence="1">Nucleus</location>
    </subcellularLocation>
</comment>